<comment type="caution">
    <text evidence="1">The sequence shown here is derived from an EMBL/GenBank/DDBJ whole genome shotgun (WGS) entry which is preliminary data.</text>
</comment>
<name>A0ACC0GJ39_9ERIC</name>
<gene>
    <name evidence="1" type="ORF">LOK49_LG09G01585</name>
</gene>
<evidence type="ECO:0000313" key="2">
    <source>
        <dbReference type="Proteomes" id="UP001060215"/>
    </source>
</evidence>
<evidence type="ECO:0000313" key="1">
    <source>
        <dbReference type="EMBL" id="KAI8001085.1"/>
    </source>
</evidence>
<protein>
    <submittedName>
        <fullName evidence="1">CBL-interacting protein kinase 24</fullName>
    </submittedName>
</protein>
<proteinExistence type="predicted"/>
<sequence>MESDSSTLSQDQYVTEQSTTSASGPLIMNAFEMITLSQGLNLSALFDRRQDYVKRQTRFVSRQPTKLIISTIEAVAESMGLKVHTRYYKGGLKPGGFFVLKENIARAGTLFMFLTLNLLHYG</sequence>
<keyword evidence="2" id="KW-1185">Reference proteome</keyword>
<dbReference type="EMBL" id="CM045765">
    <property type="protein sequence ID" value="KAI8001085.1"/>
    <property type="molecule type" value="Genomic_DNA"/>
</dbReference>
<keyword evidence="1" id="KW-0808">Transferase</keyword>
<dbReference type="Proteomes" id="UP001060215">
    <property type="component" value="Chromosome 8"/>
</dbReference>
<keyword evidence="1" id="KW-0418">Kinase</keyword>
<reference evidence="1 2" key="1">
    <citation type="journal article" date="2022" name="Plant J.">
        <title>Chromosome-level genome of Camellia lanceoleosa provides a valuable resource for understanding genome evolution and self-incompatibility.</title>
        <authorList>
            <person name="Gong W."/>
            <person name="Xiao S."/>
            <person name="Wang L."/>
            <person name="Liao Z."/>
            <person name="Chang Y."/>
            <person name="Mo W."/>
            <person name="Hu G."/>
            <person name="Li W."/>
            <person name="Zhao G."/>
            <person name="Zhu H."/>
            <person name="Hu X."/>
            <person name="Ji K."/>
            <person name="Xiang X."/>
            <person name="Song Q."/>
            <person name="Yuan D."/>
            <person name="Jin S."/>
            <person name="Zhang L."/>
        </authorList>
    </citation>
    <scope>NUCLEOTIDE SEQUENCE [LARGE SCALE GENOMIC DNA]</scope>
    <source>
        <strain evidence="1">SQ_2022a</strain>
    </source>
</reference>
<organism evidence="1 2">
    <name type="scientific">Camellia lanceoleosa</name>
    <dbReference type="NCBI Taxonomy" id="1840588"/>
    <lineage>
        <taxon>Eukaryota</taxon>
        <taxon>Viridiplantae</taxon>
        <taxon>Streptophyta</taxon>
        <taxon>Embryophyta</taxon>
        <taxon>Tracheophyta</taxon>
        <taxon>Spermatophyta</taxon>
        <taxon>Magnoliopsida</taxon>
        <taxon>eudicotyledons</taxon>
        <taxon>Gunneridae</taxon>
        <taxon>Pentapetalae</taxon>
        <taxon>asterids</taxon>
        <taxon>Ericales</taxon>
        <taxon>Theaceae</taxon>
        <taxon>Camellia</taxon>
    </lineage>
</organism>
<accession>A0ACC0GJ39</accession>